<dbReference type="PRINTS" id="PR01415">
    <property type="entry name" value="ANKYRIN"/>
</dbReference>
<feature type="repeat" description="ANK" evidence="6">
    <location>
        <begin position="790"/>
        <end position="822"/>
    </location>
</feature>
<accession>A0A067BYH7</accession>
<evidence type="ECO:0000256" key="7">
    <source>
        <dbReference type="PROSITE-ProRule" id="PRU10141"/>
    </source>
</evidence>
<dbReference type="Pfam" id="PF07714">
    <property type="entry name" value="PK_Tyr_Ser-Thr"/>
    <property type="match status" value="1"/>
</dbReference>
<feature type="repeat" description="ANK" evidence="6">
    <location>
        <begin position="133"/>
        <end position="165"/>
    </location>
</feature>
<feature type="binding site" evidence="7">
    <location>
        <position position="421"/>
    </location>
    <ligand>
        <name>ATP</name>
        <dbReference type="ChEBI" id="CHEBI:30616"/>
    </ligand>
</feature>
<feature type="repeat" description="ANK" evidence="6">
    <location>
        <begin position="863"/>
        <end position="895"/>
    </location>
</feature>
<dbReference type="PROSITE" id="PS50011">
    <property type="entry name" value="PROTEIN_KINASE_DOM"/>
    <property type="match status" value="2"/>
</dbReference>
<dbReference type="InterPro" id="IPR008271">
    <property type="entry name" value="Ser/Thr_kinase_AS"/>
</dbReference>
<dbReference type="RefSeq" id="XP_012207351.1">
    <property type="nucleotide sequence ID" value="XM_012351961.1"/>
</dbReference>
<keyword evidence="1" id="KW-0723">Serine/threonine-protein kinase</keyword>
<feature type="repeat" description="ANK" evidence="6">
    <location>
        <begin position="100"/>
        <end position="132"/>
    </location>
</feature>
<dbReference type="Gene3D" id="1.10.510.10">
    <property type="entry name" value="Transferase(Phosphotransferase) domain 1"/>
    <property type="match status" value="2"/>
</dbReference>
<keyword evidence="5 6" id="KW-0040">ANK repeat</keyword>
<keyword evidence="9" id="KW-0418">Kinase</keyword>
<keyword evidence="10" id="KW-1185">Reference proteome</keyword>
<dbReference type="SUPFAM" id="SSF48403">
    <property type="entry name" value="Ankyrin repeat"/>
    <property type="match status" value="2"/>
</dbReference>
<dbReference type="VEuPathDB" id="FungiDB:SPRG_13088"/>
<feature type="repeat" description="ANK" evidence="6">
    <location>
        <begin position="724"/>
        <end position="756"/>
    </location>
</feature>
<evidence type="ECO:0000256" key="6">
    <source>
        <dbReference type="PROSITE-ProRule" id="PRU00023"/>
    </source>
</evidence>
<dbReference type="InterPro" id="IPR017441">
    <property type="entry name" value="Protein_kinase_ATP_BS"/>
</dbReference>
<dbReference type="Proteomes" id="UP000030745">
    <property type="component" value="Unassembled WGS sequence"/>
</dbReference>
<dbReference type="InterPro" id="IPR036770">
    <property type="entry name" value="Ankyrin_rpt-contain_sf"/>
</dbReference>
<dbReference type="SUPFAM" id="SSF56112">
    <property type="entry name" value="Protein kinase-like (PK-like)"/>
    <property type="match status" value="2"/>
</dbReference>
<dbReference type="GeneID" id="24134993"/>
<dbReference type="InterPro" id="IPR011009">
    <property type="entry name" value="Kinase-like_dom_sf"/>
</dbReference>
<dbReference type="PROSITE" id="PS00108">
    <property type="entry name" value="PROTEIN_KINASE_ST"/>
    <property type="match status" value="2"/>
</dbReference>
<name>A0A067BYH7_SAPPC</name>
<dbReference type="EMBL" id="KK583278">
    <property type="protein sequence ID" value="KDO21905.1"/>
    <property type="molecule type" value="Genomic_DNA"/>
</dbReference>
<dbReference type="KEGG" id="spar:SPRG_13088"/>
<evidence type="ECO:0000256" key="4">
    <source>
        <dbReference type="ARBA" id="ARBA00022840"/>
    </source>
</evidence>
<dbReference type="SMART" id="SM00220">
    <property type="entry name" value="S_TKc"/>
    <property type="match status" value="2"/>
</dbReference>
<dbReference type="InterPro" id="IPR001245">
    <property type="entry name" value="Ser-Thr/Tyr_kinase_cat_dom"/>
</dbReference>
<feature type="repeat" description="ANK" evidence="6">
    <location>
        <begin position="166"/>
        <end position="198"/>
    </location>
</feature>
<dbReference type="InterPro" id="IPR000719">
    <property type="entry name" value="Prot_kinase_dom"/>
</dbReference>
<dbReference type="PROSITE" id="PS50297">
    <property type="entry name" value="ANK_REP_REGION"/>
    <property type="match status" value="8"/>
</dbReference>
<dbReference type="Pfam" id="PF00069">
    <property type="entry name" value="Pkinase"/>
    <property type="match status" value="1"/>
</dbReference>
<evidence type="ECO:0000256" key="2">
    <source>
        <dbReference type="ARBA" id="ARBA00022737"/>
    </source>
</evidence>
<feature type="repeat" description="ANK" evidence="6">
    <location>
        <begin position="757"/>
        <end position="789"/>
    </location>
</feature>
<dbReference type="PANTHER" id="PTHR24198:SF165">
    <property type="entry name" value="ANKYRIN REPEAT-CONTAINING PROTEIN-RELATED"/>
    <property type="match status" value="1"/>
</dbReference>
<keyword evidence="3 7" id="KW-0547">Nucleotide-binding</keyword>
<dbReference type="PROSITE" id="PS00107">
    <property type="entry name" value="PROTEIN_KINASE_ATP"/>
    <property type="match status" value="1"/>
</dbReference>
<evidence type="ECO:0000313" key="9">
    <source>
        <dbReference type="EMBL" id="KDO21905.1"/>
    </source>
</evidence>
<feature type="domain" description="Protein kinase" evidence="8">
    <location>
        <begin position="1064"/>
        <end position="1321"/>
    </location>
</feature>
<dbReference type="OrthoDB" id="10410361at2759"/>
<evidence type="ECO:0000313" key="10">
    <source>
        <dbReference type="Proteomes" id="UP000030745"/>
    </source>
</evidence>
<feature type="repeat" description="ANK" evidence="6">
    <location>
        <begin position="199"/>
        <end position="231"/>
    </location>
</feature>
<feature type="domain" description="Protein kinase" evidence="8">
    <location>
        <begin position="394"/>
        <end position="664"/>
    </location>
</feature>
<feature type="repeat" description="ANK" evidence="6">
    <location>
        <begin position="37"/>
        <end position="66"/>
    </location>
</feature>
<evidence type="ECO:0000256" key="3">
    <source>
        <dbReference type="ARBA" id="ARBA00022741"/>
    </source>
</evidence>
<dbReference type="Gene3D" id="1.25.40.20">
    <property type="entry name" value="Ankyrin repeat-containing domain"/>
    <property type="match status" value="5"/>
</dbReference>
<keyword evidence="4 7" id="KW-0067">ATP-binding</keyword>
<dbReference type="InterPro" id="IPR002110">
    <property type="entry name" value="Ankyrin_rpt"/>
</dbReference>
<organism evidence="9 10">
    <name type="scientific">Saprolegnia parasitica (strain CBS 223.65)</name>
    <dbReference type="NCBI Taxonomy" id="695850"/>
    <lineage>
        <taxon>Eukaryota</taxon>
        <taxon>Sar</taxon>
        <taxon>Stramenopiles</taxon>
        <taxon>Oomycota</taxon>
        <taxon>Saprolegniomycetes</taxon>
        <taxon>Saprolegniales</taxon>
        <taxon>Saprolegniaceae</taxon>
        <taxon>Saprolegnia</taxon>
    </lineage>
</organism>
<evidence type="ECO:0000256" key="1">
    <source>
        <dbReference type="ARBA" id="ARBA00022527"/>
    </source>
</evidence>
<sequence>MDYPMLAVAALHGHTAVVAALLEAKADVHATTPGIATALVLAAEKGHIDVIALLLTAGADINHRLPSGATALMLAARSGHATVVQQLLDRMANVDLLQWNAMTPLMAAAGAGSEAVATILLAANANVADLDMFGCSALHYAAANGHVAMLLALLSAGASIDILSSTGQTPLYMAAEYGHAAAMTALLEAGANVHAGVAVGASSLVVAAANGHLEAVECLLATKIDVNATSATTGATALYMAAANGHDAIVRRLAYARAKLDQPALDESTPLSQAIANGHIRVVDVLQDVRDKKLKLLHAVRHGHLETTQAFLTEGLSVNENDEDGNTLVHLAVLGQHDALLDVLLAQDGVQTTHLNNFGETPMMIAIKMAKETLVTALHQAQATPAIQVAASEVTRLHPLGHGGYGAVYKGSLHGYDVALKTLKDAHAKADTLRHEMAVMEANVSPYLLRLLATVEIDSTNPQLVLEYMDGGDLATHLEKLANDNEAMAVSFSSLALEVAWVVANALNDLHAKNVVHRDIKTDNILLSSKHYIKVADVGIAKKKTTCMTTGRGTDKWMAPEVLRSGSNYGTAADMFSFGVLLEKLFPGMASYAEADDAPWYVTLHAQCKATEPGMRPTAADVVELLRPELQRRPELVMSQRAFDADRASEMVSLAPLTNVHPDVSNAPTSSVPRPAIRTSMAVGVPISDMTPEQAFLRAVYRDDVDGVIAQLDDGVHPDCATEIGETALLVAVSRGHERVVDVLLARGANATLVTTDGTSVLHVVVAQKRLAMLDNLVAAGAHVSARNGRGDTPLHVATRLDNVELVEKLLAKGADPDLVNDEKASPLHDAAGNGRDKNIVAALLARIQNVDQPYGIDGHDFAGATALYMAAMHGHAAVVGMLLEAGAGVDADANSVTALYVAVHEGHADVVAALLAAPGIQFDQDDMNGETLLHVAVAMDNTDVVRVLLDAGFDINATNKKNDLEDAANANDLAKVRSLLSRPYNSNAQNTMGDSLAHLAVRAHDSETLACLIATPGMDLEELDLARRSPMAVAIQRGYLDMAGTLFHHLHRPVVEITGNDYETSTEELGAGGQAFVYRGSYQGRKVAVKVSKGSKDGAAMLRAEADAMAKCPSPYLVSLLAVADRASMTPALLLDYMDSGTLRGYLDQKRWLQTSELQVTTLEVAWVVANAMKDLHALGIVHRDIKSENVLLSTDHYVKLGDLGIAKVAATYMTDGRGTARWTAPEVLRVDGACYGTQADVYSFGVLLTELDTLQLPYYDATDLMNDYQIKEAVLAGRRPTLTETCEPWLRDLVTQCLHDEPSKRPTANEIATTLAKRVAKGGVGGVRPFKDGRSNVVRDAC</sequence>
<feature type="repeat" description="ANK" evidence="6">
    <location>
        <begin position="929"/>
        <end position="961"/>
    </location>
</feature>
<evidence type="ECO:0000256" key="5">
    <source>
        <dbReference type="ARBA" id="ARBA00023043"/>
    </source>
</evidence>
<evidence type="ECO:0000259" key="8">
    <source>
        <dbReference type="PROSITE" id="PS50011"/>
    </source>
</evidence>
<feature type="repeat" description="ANK" evidence="6">
    <location>
        <begin position="67"/>
        <end position="99"/>
    </location>
</feature>
<dbReference type="Pfam" id="PF12796">
    <property type="entry name" value="Ank_2"/>
    <property type="match status" value="5"/>
</dbReference>
<dbReference type="OMA" id="DRASEMV"/>
<protein>
    <submittedName>
        <fullName evidence="9">TKL protein kinase</fullName>
    </submittedName>
</protein>
<reference evidence="9 10" key="1">
    <citation type="journal article" date="2013" name="PLoS Genet.">
        <title>Distinctive expansion of potential virulence genes in the genome of the oomycete fish pathogen Saprolegnia parasitica.</title>
        <authorList>
            <person name="Jiang R.H."/>
            <person name="de Bruijn I."/>
            <person name="Haas B.J."/>
            <person name="Belmonte R."/>
            <person name="Lobach L."/>
            <person name="Christie J."/>
            <person name="van den Ackerveken G."/>
            <person name="Bottin A."/>
            <person name="Bulone V."/>
            <person name="Diaz-Moreno S.M."/>
            <person name="Dumas B."/>
            <person name="Fan L."/>
            <person name="Gaulin E."/>
            <person name="Govers F."/>
            <person name="Grenville-Briggs L.J."/>
            <person name="Horner N.R."/>
            <person name="Levin J.Z."/>
            <person name="Mammella M."/>
            <person name="Meijer H.J."/>
            <person name="Morris P."/>
            <person name="Nusbaum C."/>
            <person name="Oome S."/>
            <person name="Phillips A.J."/>
            <person name="van Rooyen D."/>
            <person name="Rzeszutek E."/>
            <person name="Saraiva M."/>
            <person name="Secombes C.J."/>
            <person name="Seidl M.F."/>
            <person name="Snel B."/>
            <person name="Stassen J.H."/>
            <person name="Sykes S."/>
            <person name="Tripathy S."/>
            <person name="van den Berg H."/>
            <person name="Vega-Arreguin J.C."/>
            <person name="Wawra S."/>
            <person name="Young S.K."/>
            <person name="Zeng Q."/>
            <person name="Dieguez-Uribeondo J."/>
            <person name="Russ C."/>
            <person name="Tyler B.M."/>
            <person name="van West P."/>
        </authorList>
    </citation>
    <scope>NUCLEOTIDE SEQUENCE [LARGE SCALE GENOMIC DNA]</scope>
    <source>
        <strain evidence="9 10">CBS 223.65</strain>
    </source>
</reference>
<proteinExistence type="predicted"/>
<dbReference type="PANTHER" id="PTHR24198">
    <property type="entry name" value="ANKYRIN REPEAT AND PROTEIN KINASE DOMAIN-CONTAINING PROTEIN"/>
    <property type="match status" value="1"/>
</dbReference>
<dbReference type="Pfam" id="PF00023">
    <property type="entry name" value="Ank"/>
    <property type="match status" value="3"/>
</dbReference>
<dbReference type="PRINTS" id="PR00109">
    <property type="entry name" value="TYRKINASE"/>
</dbReference>
<dbReference type="GO" id="GO:0004674">
    <property type="term" value="F:protein serine/threonine kinase activity"/>
    <property type="evidence" value="ECO:0007669"/>
    <property type="project" value="UniProtKB-KW"/>
</dbReference>
<keyword evidence="2" id="KW-0677">Repeat</keyword>
<keyword evidence="9" id="KW-0808">Transferase</keyword>
<dbReference type="SMART" id="SM00248">
    <property type="entry name" value="ANK"/>
    <property type="match status" value="22"/>
</dbReference>
<gene>
    <name evidence="9" type="ORF">SPRG_13088</name>
</gene>
<dbReference type="PROSITE" id="PS50088">
    <property type="entry name" value="ANK_REPEAT"/>
    <property type="match status" value="11"/>
</dbReference>
<dbReference type="GO" id="GO:0005524">
    <property type="term" value="F:ATP binding"/>
    <property type="evidence" value="ECO:0007669"/>
    <property type="project" value="UniProtKB-UniRule"/>
</dbReference>